<dbReference type="InterPro" id="IPR046450">
    <property type="entry name" value="PA_dom_sf"/>
</dbReference>
<feature type="domain" description="C5a peptidase/Subtilisin-like protease SBT2-like Fn3-like" evidence="13">
    <location>
        <begin position="628"/>
        <end position="744"/>
    </location>
</feature>
<keyword evidence="15" id="KW-1185">Reference proteome</keyword>
<dbReference type="InterPro" id="IPR003137">
    <property type="entry name" value="PA_domain"/>
</dbReference>
<evidence type="ECO:0000256" key="4">
    <source>
        <dbReference type="ARBA" id="ARBA00022670"/>
    </source>
</evidence>
<sequence length="940" mass="101778">MRLSSFLLPLLAVGGEALKKYIIEVDQGVDLDDLANKFSVSAGGRSVIRRFDKTSDVFFGLCVETDDMNIDDLPNFPGILRAWPVGRATLHAARAASPVGNIVSDGNYSVHSLTGVDKLHAKGIYGKGAKVAVVDTGIDYKHHAVRSFLSLSAFPEINNGSSVEDSGMDSKSPVAPILLEITVSTKMAMLRKRGYNTTNRGLAWPFPDDDPFDYQGHGTQVAGVIAGKTDWFNGVAPEATLYSYKVFSNDSQVTDEDIIIDAFLQAYKDGADIITSSIGGEGGWSGGAWATIASRLVDRGVLVTISAGNEGYKGPFLASSGSSGKNVIAVASTEPSVAPAWPFKATFTHGGNSTTIQLGYLIDDLFDQPWGQDLTDDLPIIPLSLNVNDTADACEPLPEHTPDLSAGILLIRWGGCDSSVKQENAEKAGAKRVLFYSDDAGPVWWLSVTSNPPAALIEAKTGEAMVATVAAGGKVTAKFAVTNDTTWRVGFYSSAGGIPSGFSSWGGTNELEIKPDVAAPGGNIYTTDINEPWTFQSGTSMACAYVAGIAALYIGEHGGRSVHGPGIAKALANRIISSGAAVPWQVDNPVGNPIDYGFWAPVPQVGTGLVNAAKVLDYTTSLTWEKFHLNDTANFQAHHSVTITNNGPKSATYSFALQPAGAFNAQSDYDPEYLSTFTDYISPYPLVPRVQLPQNVTIAPGHSKTVHIKFQPPSPTSYNATKLPIYSGKVLINSNENEDLSIPYYGAAFSLRFAFKDHMFIYGPFQAAGPDREDIDTYHTYDFNLSLAAQSYPTVAVDLRFPTKTLRWDIFEADWTEAQWNASAPYPPTGDNGYVGSVAFWSYSDLVWRFDPDNRDLPGYWDTISFPLTVGSGLNRGNARDRFSTWFMWFGKLVGGSYIRPGKYRFRFAAQIPFTDPSHSDSWDVWKTPVITILDYDRHI</sequence>
<evidence type="ECO:0000256" key="10">
    <source>
        <dbReference type="SAM" id="SignalP"/>
    </source>
</evidence>
<feature type="domain" description="Peptidase S8/S53" evidence="11">
    <location>
        <begin position="126"/>
        <end position="557"/>
    </location>
</feature>
<evidence type="ECO:0000259" key="13">
    <source>
        <dbReference type="Pfam" id="PF06280"/>
    </source>
</evidence>
<feature type="active site" description="Charge relay system" evidence="8 9">
    <location>
        <position position="135"/>
    </location>
</feature>
<dbReference type="PANTHER" id="PTHR43806">
    <property type="entry name" value="PEPTIDASE S8"/>
    <property type="match status" value="1"/>
</dbReference>
<feature type="domain" description="PA" evidence="12">
    <location>
        <begin position="390"/>
        <end position="464"/>
    </location>
</feature>
<dbReference type="PANTHER" id="PTHR43806:SF66">
    <property type="entry name" value="SERIN ENDOPEPTIDASE"/>
    <property type="match status" value="1"/>
</dbReference>
<dbReference type="InterPro" id="IPR036852">
    <property type="entry name" value="Peptidase_S8/S53_dom_sf"/>
</dbReference>
<comment type="caution">
    <text evidence="14">The sequence shown here is derived from an EMBL/GenBank/DDBJ whole genome shotgun (WGS) entry which is preliminary data.</text>
</comment>
<dbReference type="GO" id="GO:0006508">
    <property type="term" value="P:proteolysis"/>
    <property type="evidence" value="ECO:0007669"/>
    <property type="project" value="UniProtKB-KW"/>
</dbReference>
<dbReference type="InterPro" id="IPR022398">
    <property type="entry name" value="Peptidase_S8_His-AS"/>
</dbReference>
<evidence type="ECO:0000256" key="9">
    <source>
        <dbReference type="PROSITE-ProRule" id="PRU01240"/>
    </source>
</evidence>
<dbReference type="Gene3D" id="3.50.30.30">
    <property type="match status" value="1"/>
</dbReference>
<dbReference type="Pfam" id="PF06280">
    <property type="entry name" value="fn3_5"/>
    <property type="match status" value="1"/>
</dbReference>
<feature type="active site" description="Charge relay system" evidence="8 9">
    <location>
        <position position="540"/>
    </location>
</feature>
<dbReference type="EMBL" id="JAUEPP010000004">
    <property type="protein sequence ID" value="KAK3345545.1"/>
    <property type="molecule type" value="Genomic_DNA"/>
</dbReference>
<dbReference type="Pfam" id="PF00082">
    <property type="entry name" value="Peptidase_S8"/>
    <property type="match status" value="1"/>
</dbReference>
<evidence type="ECO:0000256" key="1">
    <source>
        <dbReference type="ARBA" id="ARBA00011073"/>
    </source>
</evidence>
<organism evidence="14 15">
    <name type="scientific">Neurospora tetraspora</name>
    <dbReference type="NCBI Taxonomy" id="94610"/>
    <lineage>
        <taxon>Eukaryota</taxon>
        <taxon>Fungi</taxon>
        <taxon>Dikarya</taxon>
        <taxon>Ascomycota</taxon>
        <taxon>Pezizomycotina</taxon>
        <taxon>Sordariomycetes</taxon>
        <taxon>Sordariomycetidae</taxon>
        <taxon>Sordariales</taxon>
        <taxon>Sordariaceae</taxon>
        <taxon>Neurospora</taxon>
    </lineage>
</organism>
<feature type="chain" id="PRO_5042129535" evidence="10">
    <location>
        <begin position="18"/>
        <end position="940"/>
    </location>
</feature>
<feature type="active site" description="Charge relay system" evidence="8 9">
    <location>
        <position position="217"/>
    </location>
</feature>
<keyword evidence="3" id="KW-0964">Secreted</keyword>
<dbReference type="InterPro" id="IPR013783">
    <property type="entry name" value="Ig-like_fold"/>
</dbReference>
<dbReference type="SUPFAM" id="SSF52743">
    <property type="entry name" value="Subtilisin-like"/>
    <property type="match status" value="1"/>
</dbReference>
<dbReference type="Gene3D" id="3.40.50.200">
    <property type="entry name" value="Peptidase S8/S53 domain"/>
    <property type="match status" value="1"/>
</dbReference>
<reference evidence="14" key="2">
    <citation type="submission" date="2023-06" db="EMBL/GenBank/DDBJ databases">
        <authorList>
            <consortium name="Lawrence Berkeley National Laboratory"/>
            <person name="Haridas S."/>
            <person name="Hensen N."/>
            <person name="Bonometti L."/>
            <person name="Westerberg I."/>
            <person name="Brannstrom I.O."/>
            <person name="Guillou S."/>
            <person name="Cros-Aarteil S."/>
            <person name="Calhoun S."/>
            <person name="Kuo A."/>
            <person name="Mondo S."/>
            <person name="Pangilinan J."/>
            <person name="Riley R."/>
            <person name="Labutti K."/>
            <person name="Andreopoulos B."/>
            <person name="Lipzen A."/>
            <person name="Chen C."/>
            <person name="Yanf M."/>
            <person name="Daum C."/>
            <person name="Ng V."/>
            <person name="Clum A."/>
            <person name="Steindorff A."/>
            <person name="Ohm R."/>
            <person name="Martin F."/>
            <person name="Silar P."/>
            <person name="Natvig D."/>
            <person name="Lalanne C."/>
            <person name="Gautier V."/>
            <person name="Ament-Velasquez S.L."/>
            <person name="Kruys A."/>
            <person name="Hutchinson M.I."/>
            <person name="Powell A.J."/>
            <person name="Barry K."/>
            <person name="Miller A.N."/>
            <person name="Grigoriev I.V."/>
            <person name="Debuchy R."/>
            <person name="Gladieux P."/>
            <person name="Thoren M.H."/>
            <person name="Johannesson H."/>
        </authorList>
    </citation>
    <scope>NUCLEOTIDE SEQUENCE</scope>
    <source>
        <strain evidence="14">CBS 560.94</strain>
    </source>
</reference>
<dbReference type="InterPro" id="IPR023827">
    <property type="entry name" value="Peptidase_S8_Asp-AS"/>
</dbReference>
<dbReference type="GO" id="GO:0016020">
    <property type="term" value="C:membrane"/>
    <property type="evidence" value="ECO:0007669"/>
    <property type="project" value="InterPro"/>
</dbReference>
<dbReference type="InterPro" id="IPR015500">
    <property type="entry name" value="Peptidase_S8_subtilisin-rel"/>
</dbReference>
<dbReference type="PROSITE" id="PS00137">
    <property type="entry name" value="SUBTILASE_HIS"/>
    <property type="match status" value="1"/>
</dbReference>
<dbReference type="Gene3D" id="2.60.40.10">
    <property type="entry name" value="Immunoglobulins"/>
    <property type="match status" value="1"/>
</dbReference>
<keyword evidence="5 10" id="KW-0732">Signal</keyword>
<comment type="similarity">
    <text evidence="1 9">Belongs to the peptidase S8 family.</text>
</comment>
<dbReference type="GO" id="GO:0004252">
    <property type="term" value="F:serine-type endopeptidase activity"/>
    <property type="evidence" value="ECO:0007669"/>
    <property type="project" value="UniProtKB-UniRule"/>
</dbReference>
<dbReference type="PROSITE" id="PS00136">
    <property type="entry name" value="SUBTILASE_ASP"/>
    <property type="match status" value="1"/>
</dbReference>
<keyword evidence="2" id="KW-0134">Cell wall</keyword>
<evidence type="ECO:0000256" key="3">
    <source>
        <dbReference type="ARBA" id="ARBA00022525"/>
    </source>
</evidence>
<dbReference type="InterPro" id="IPR000209">
    <property type="entry name" value="Peptidase_S8/S53_dom"/>
</dbReference>
<evidence type="ECO:0000256" key="5">
    <source>
        <dbReference type="ARBA" id="ARBA00022729"/>
    </source>
</evidence>
<dbReference type="Pfam" id="PF02225">
    <property type="entry name" value="PA"/>
    <property type="match status" value="1"/>
</dbReference>
<dbReference type="InterPro" id="IPR050131">
    <property type="entry name" value="Peptidase_S8_subtilisin-like"/>
</dbReference>
<proteinExistence type="inferred from homology"/>
<keyword evidence="7 9" id="KW-0720">Serine protease</keyword>
<evidence type="ECO:0000313" key="14">
    <source>
        <dbReference type="EMBL" id="KAK3345545.1"/>
    </source>
</evidence>
<evidence type="ECO:0000256" key="7">
    <source>
        <dbReference type="ARBA" id="ARBA00022825"/>
    </source>
</evidence>
<protein>
    <submittedName>
        <fullName evidence="14">Peptidase S8/S53 domain-containing protein</fullName>
    </submittedName>
</protein>
<dbReference type="InterPro" id="IPR010435">
    <property type="entry name" value="C5a/SBT2-like_Fn3"/>
</dbReference>
<dbReference type="SUPFAM" id="SSF52025">
    <property type="entry name" value="PA domain"/>
    <property type="match status" value="1"/>
</dbReference>
<dbReference type="PRINTS" id="PR00723">
    <property type="entry name" value="SUBTILISIN"/>
</dbReference>
<evidence type="ECO:0000313" key="15">
    <source>
        <dbReference type="Proteomes" id="UP001278500"/>
    </source>
</evidence>
<dbReference type="PROSITE" id="PS51892">
    <property type="entry name" value="SUBTILASE"/>
    <property type="match status" value="1"/>
</dbReference>
<dbReference type="RefSeq" id="XP_062682158.1">
    <property type="nucleotide sequence ID" value="XM_062821903.1"/>
</dbReference>
<reference evidence="14" key="1">
    <citation type="journal article" date="2023" name="Mol. Phylogenet. Evol.">
        <title>Genome-scale phylogeny and comparative genomics of the fungal order Sordariales.</title>
        <authorList>
            <person name="Hensen N."/>
            <person name="Bonometti L."/>
            <person name="Westerberg I."/>
            <person name="Brannstrom I.O."/>
            <person name="Guillou S."/>
            <person name="Cros-Aarteil S."/>
            <person name="Calhoun S."/>
            <person name="Haridas S."/>
            <person name="Kuo A."/>
            <person name="Mondo S."/>
            <person name="Pangilinan J."/>
            <person name="Riley R."/>
            <person name="LaButti K."/>
            <person name="Andreopoulos B."/>
            <person name="Lipzen A."/>
            <person name="Chen C."/>
            <person name="Yan M."/>
            <person name="Daum C."/>
            <person name="Ng V."/>
            <person name="Clum A."/>
            <person name="Steindorff A."/>
            <person name="Ohm R.A."/>
            <person name="Martin F."/>
            <person name="Silar P."/>
            <person name="Natvig D.O."/>
            <person name="Lalanne C."/>
            <person name="Gautier V."/>
            <person name="Ament-Velasquez S.L."/>
            <person name="Kruys A."/>
            <person name="Hutchinson M.I."/>
            <person name="Powell A.J."/>
            <person name="Barry K."/>
            <person name="Miller A.N."/>
            <person name="Grigoriev I.V."/>
            <person name="Debuchy R."/>
            <person name="Gladieux P."/>
            <person name="Hiltunen Thoren M."/>
            <person name="Johannesson H."/>
        </authorList>
    </citation>
    <scope>NUCLEOTIDE SEQUENCE</scope>
    <source>
        <strain evidence="14">CBS 560.94</strain>
    </source>
</reference>
<evidence type="ECO:0000259" key="11">
    <source>
        <dbReference type="Pfam" id="PF00082"/>
    </source>
</evidence>
<dbReference type="AlphaFoldDB" id="A0AAE0MRZ0"/>
<evidence type="ECO:0000256" key="2">
    <source>
        <dbReference type="ARBA" id="ARBA00022512"/>
    </source>
</evidence>
<name>A0AAE0MRZ0_9PEZI</name>
<accession>A0AAE0MRZ0</accession>
<dbReference type="Proteomes" id="UP001278500">
    <property type="component" value="Unassembled WGS sequence"/>
</dbReference>
<keyword evidence="4 9" id="KW-0645">Protease</keyword>
<dbReference type="CDD" id="cd07489">
    <property type="entry name" value="Peptidases_S8_5"/>
    <property type="match status" value="1"/>
</dbReference>
<gene>
    <name evidence="14" type="ORF">B0H65DRAFT_208837</name>
</gene>
<evidence type="ECO:0000256" key="8">
    <source>
        <dbReference type="PIRSR" id="PIRSR615500-1"/>
    </source>
</evidence>
<evidence type="ECO:0000256" key="6">
    <source>
        <dbReference type="ARBA" id="ARBA00022801"/>
    </source>
</evidence>
<dbReference type="GeneID" id="87859057"/>
<dbReference type="InterPro" id="IPR034187">
    <property type="entry name" value="Peptidases_S8_5"/>
</dbReference>
<feature type="signal peptide" evidence="10">
    <location>
        <begin position="1"/>
        <end position="17"/>
    </location>
</feature>
<evidence type="ECO:0000259" key="12">
    <source>
        <dbReference type="Pfam" id="PF02225"/>
    </source>
</evidence>
<keyword evidence="6 9" id="KW-0378">Hydrolase</keyword>